<name>A0A067MGX2_BOTB1</name>
<keyword evidence="3" id="KW-1185">Reference proteome</keyword>
<dbReference type="HOGENOM" id="CLU_1371986_0_0_1"/>
<dbReference type="EMBL" id="KL198036">
    <property type="protein sequence ID" value="KDQ14769.1"/>
    <property type="molecule type" value="Genomic_DNA"/>
</dbReference>
<proteinExistence type="predicted"/>
<dbReference type="InParanoid" id="A0A067MGX2"/>
<reference evidence="3" key="1">
    <citation type="journal article" date="2014" name="Proc. Natl. Acad. Sci. U.S.A.">
        <title>Extensive sampling of basidiomycete genomes demonstrates inadequacy of the white-rot/brown-rot paradigm for wood decay fungi.</title>
        <authorList>
            <person name="Riley R."/>
            <person name="Salamov A.A."/>
            <person name="Brown D.W."/>
            <person name="Nagy L.G."/>
            <person name="Floudas D."/>
            <person name="Held B.W."/>
            <person name="Levasseur A."/>
            <person name="Lombard V."/>
            <person name="Morin E."/>
            <person name="Otillar R."/>
            <person name="Lindquist E.A."/>
            <person name="Sun H."/>
            <person name="LaButti K.M."/>
            <person name="Schmutz J."/>
            <person name="Jabbour D."/>
            <person name="Luo H."/>
            <person name="Baker S.E."/>
            <person name="Pisabarro A.G."/>
            <person name="Walton J.D."/>
            <person name="Blanchette R.A."/>
            <person name="Henrissat B."/>
            <person name="Martin F."/>
            <person name="Cullen D."/>
            <person name="Hibbett D.S."/>
            <person name="Grigoriev I.V."/>
        </authorList>
    </citation>
    <scope>NUCLEOTIDE SEQUENCE [LARGE SCALE GENOMIC DNA]</scope>
    <source>
        <strain evidence="3">FD-172 SS1</strain>
    </source>
</reference>
<evidence type="ECO:0000313" key="3">
    <source>
        <dbReference type="Proteomes" id="UP000027195"/>
    </source>
</evidence>
<sequence length="199" mass="21944">MWAVFEAQVGGRLGRLNAECARYLVLIDGEGTLQLQNYITQEDTGRQGAIRCNEMNGKQMAAARSSGLQYCIAVISLQVPRHVPGMLRPPTECKWSEKVLCFRLAKPMSEPVDPSGHFESAGSRVLYYTGCLSSRVQACLPGDEQDVEKGEHREVWSRSQACWPGKDDRTEHDVGTWPDDGAGSESRAKTVDVVGGRWG</sequence>
<organism evidence="2 3">
    <name type="scientific">Botryobasidium botryosum (strain FD-172 SS1)</name>
    <dbReference type="NCBI Taxonomy" id="930990"/>
    <lineage>
        <taxon>Eukaryota</taxon>
        <taxon>Fungi</taxon>
        <taxon>Dikarya</taxon>
        <taxon>Basidiomycota</taxon>
        <taxon>Agaricomycotina</taxon>
        <taxon>Agaricomycetes</taxon>
        <taxon>Cantharellales</taxon>
        <taxon>Botryobasidiaceae</taxon>
        <taxon>Botryobasidium</taxon>
    </lineage>
</organism>
<dbReference type="AlphaFoldDB" id="A0A067MGX2"/>
<protein>
    <submittedName>
        <fullName evidence="2">Uncharacterized protein</fullName>
    </submittedName>
</protein>
<feature type="compositionally biased region" description="Basic and acidic residues" evidence="1">
    <location>
        <begin position="165"/>
        <end position="174"/>
    </location>
</feature>
<accession>A0A067MGX2</accession>
<gene>
    <name evidence="2" type="ORF">BOTBODRAFT_44531</name>
</gene>
<evidence type="ECO:0000256" key="1">
    <source>
        <dbReference type="SAM" id="MobiDB-lite"/>
    </source>
</evidence>
<feature type="region of interest" description="Disordered" evidence="1">
    <location>
        <begin position="164"/>
        <end position="199"/>
    </location>
</feature>
<dbReference type="Proteomes" id="UP000027195">
    <property type="component" value="Unassembled WGS sequence"/>
</dbReference>
<evidence type="ECO:0000313" key="2">
    <source>
        <dbReference type="EMBL" id="KDQ14769.1"/>
    </source>
</evidence>